<organism evidence="2 3">
    <name type="scientific">Urbifossiella limnaea</name>
    <dbReference type="NCBI Taxonomy" id="2528023"/>
    <lineage>
        <taxon>Bacteria</taxon>
        <taxon>Pseudomonadati</taxon>
        <taxon>Planctomycetota</taxon>
        <taxon>Planctomycetia</taxon>
        <taxon>Gemmatales</taxon>
        <taxon>Gemmataceae</taxon>
        <taxon>Urbifossiella</taxon>
    </lineage>
</organism>
<dbReference type="RefSeq" id="WP_145243694.1">
    <property type="nucleotide sequence ID" value="NZ_CP036273.1"/>
</dbReference>
<name>A0A517Y118_9BACT</name>
<gene>
    <name evidence="2" type="ORF">ETAA1_54500</name>
</gene>
<evidence type="ECO:0000313" key="3">
    <source>
        <dbReference type="Proteomes" id="UP000319576"/>
    </source>
</evidence>
<evidence type="ECO:0000256" key="1">
    <source>
        <dbReference type="SAM" id="MobiDB-lite"/>
    </source>
</evidence>
<feature type="region of interest" description="Disordered" evidence="1">
    <location>
        <begin position="1"/>
        <end position="34"/>
    </location>
</feature>
<keyword evidence="3" id="KW-1185">Reference proteome</keyword>
<dbReference type="KEGG" id="uli:ETAA1_54500"/>
<dbReference type="Proteomes" id="UP000319576">
    <property type="component" value="Chromosome"/>
</dbReference>
<protein>
    <submittedName>
        <fullName evidence="2">Uncharacterized protein</fullName>
    </submittedName>
</protein>
<reference evidence="2 3" key="1">
    <citation type="submission" date="2019-02" db="EMBL/GenBank/DDBJ databases">
        <title>Deep-cultivation of Planctomycetes and their phenomic and genomic characterization uncovers novel biology.</title>
        <authorList>
            <person name="Wiegand S."/>
            <person name="Jogler M."/>
            <person name="Boedeker C."/>
            <person name="Pinto D."/>
            <person name="Vollmers J."/>
            <person name="Rivas-Marin E."/>
            <person name="Kohn T."/>
            <person name="Peeters S.H."/>
            <person name="Heuer A."/>
            <person name="Rast P."/>
            <person name="Oberbeckmann S."/>
            <person name="Bunk B."/>
            <person name="Jeske O."/>
            <person name="Meyerdierks A."/>
            <person name="Storesund J.E."/>
            <person name="Kallscheuer N."/>
            <person name="Luecker S."/>
            <person name="Lage O.M."/>
            <person name="Pohl T."/>
            <person name="Merkel B.J."/>
            <person name="Hornburger P."/>
            <person name="Mueller R.-W."/>
            <person name="Bruemmer F."/>
            <person name="Labrenz M."/>
            <person name="Spormann A.M."/>
            <person name="Op den Camp H."/>
            <person name="Overmann J."/>
            <person name="Amann R."/>
            <person name="Jetten M.S.M."/>
            <person name="Mascher T."/>
            <person name="Medema M.H."/>
            <person name="Devos D.P."/>
            <person name="Kaster A.-K."/>
            <person name="Ovreas L."/>
            <person name="Rohde M."/>
            <person name="Galperin M.Y."/>
            <person name="Jogler C."/>
        </authorList>
    </citation>
    <scope>NUCLEOTIDE SEQUENCE [LARGE SCALE GENOMIC DNA]</scope>
    <source>
        <strain evidence="2 3">ETA_A1</strain>
    </source>
</reference>
<accession>A0A517Y118</accession>
<dbReference type="AlphaFoldDB" id="A0A517Y118"/>
<sequence>MAKRMSTRLRMERQRNNAAVSRTKNGHLKRKKAATRDARMLALVKAGTFPYTPAVQSWLSVQLGDRFNRITEAQVKELVK</sequence>
<dbReference type="OrthoDB" id="287374at2"/>
<evidence type="ECO:0000313" key="2">
    <source>
        <dbReference type="EMBL" id="QDU23450.1"/>
    </source>
</evidence>
<proteinExistence type="predicted"/>
<dbReference type="EMBL" id="CP036273">
    <property type="protein sequence ID" value="QDU23450.1"/>
    <property type="molecule type" value="Genomic_DNA"/>
</dbReference>
<feature type="compositionally biased region" description="Basic residues" evidence="1">
    <location>
        <begin position="24"/>
        <end position="33"/>
    </location>
</feature>